<sequence>MPDHLDTFALTVTTGAEPALMPLGTGSADLSALTTAVLSYETTDSGSAATVEWATADGTLHRAVLSHDVESARPQSTEPPAPGAVLRL</sequence>
<reference evidence="2" key="1">
    <citation type="submission" date="2016-10" db="EMBL/GenBank/DDBJ databases">
        <title>Draft Genome Sequence of Nocardioides luteus Strain BAFB, an Alkane-Degrading Bacterium Isolated from JP-7 Polluted Soil.</title>
        <authorList>
            <person name="Brown L."/>
            <person name="Ruiz O.N."/>
            <person name="Gunasekera T."/>
        </authorList>
    </citation>
    <scope>NUCLEOTIDE SEQUENCE [LARGE SCALE GENOMIC DNA]</scope>
    <source>
        <strain evidence="2">BAFB</strain>
    </source>
</reference>
<evidence type="ECO:0000313" key="3">
    <source>
        <dbReference type="Proteomes" id="UP000033772"/>
    </source>
</evidence>
<comment type="caution">
    <text evidence="2">The sequence shown here is derived from an EMBL/GenBank/DDBJ whole genome shotgun (WGS) entry which is preliminary data.</text>
</comment>
<dbReference type="STRING" id="1844.UG56_006100"/>
<evidence type="ECO:0000313" key="2">
    <source>
        <dbReference type="EMBL" id="OIJ27584.1"/>
    </source>
</evidence>
<protein>
    <submittedName>
        <fullName evidence="2">Uncharacterized protein</fullName>
    </submittedName>
</protein>
<evidence type="ECO:0000256" key="1">
    <source>
        <dbReference type="SAM" id="MobiDB-lite"/>
    </source>
</evidence>
<accession>A0A1J4NAB0</accession>
<name>A0A1J4NAB0_9ACTN</name>
<dbReference type="AlphaFoldDB" id="A0A1J4NAB0"/>
<dbReference type="RefSeq" id="WP_045549908.1">
    <property type="nucleotide sequence ID" value="NZ_JZDQ02000007.1"/>
</dbReference>
<dbReference type="EMBL" id="JZDQ02000007">
    <property type="protein sequence ID" value="OIJ27584.1"/>
    <property type="molecule type" value="Genomic_DNA"/>
</dbReference>
<organism evidence="2 3">
    <name type="scientific">Nocardioides luteus</name>
    <dbReference type="NCBI Taxonomy" id="1844"/>
    <lineage>
        <taxon>Bacteria</taxon>
        <taxon>Bacillati</taxon>
        <taxon>Actinomycetota</taxon>
        <taxon>Actinomycetes</taxon>
        <taxon>Propionibacteriales</taxon>
        <taxon>Nocardioidaceae</taxon>
        <taxon>Nocardioides</taxon>
    </lineage>
</organism>
<keyword evidence="3" id="KW-1185">Reference proteome</keyword>
<proteinExistence type="predicted"/>
<feature type="region of interest" description="Disordered" evidence="1">
    <location>
        <begin position="69"/>
        <end position="88"/>
    </location>
</feature>
<dbReference type="Proteomes" id="UP000033772">
    <property type="component" value="Unassembled WGS sequence"/>
</dbReference>
<gene>
    <name evidence="2" type="ORF">UG56_006100</name>
</gene>
<dbReference type="OrthoDB" id="3788078at2"/>